<keyword evidence="6" id="KW-0460">Magnesium</keyword>
<dbReference type="SUPFAM" id="SSF47807">
    <property type="entry name" value="5' to 3' exonuclease, C-terminal subdomain"/>
    <property type="match status" value="1"/>
</dbReference>
<organism evidence="11">
    <name type="scientific">viral metagenome</name>
    <dbReference type="NCBI Taxonomy" id="1070528"/>
    <lineage>
        <taxon>unclassified sequences</taxon>
        <taxon>metagenomes</taxon>
        <taxon>organismal metagenomes</taxon>
    </lineage>
</organism>
<dbReference type="InterPro" id="IPR036279">
    <property type="entry name" value="5-3_exonuclease_C_sf"/>
</dbReference>
<dbReference type="Pfam" id="PF00752">
    <property type="entry name" value="XPG_N"/>
    <property type="match status" value="1"/>
</dbReference>
<evidence type="ECO:0000259" key="9">
    <source>
        <dbReference type="SMART" id="SM00484"/>
    </source>
</evidence>
<dbReference type="PANTHER" id="PTHR11081">
    <property type="entry name" value="FLAP ENDONUCLEASE FAMILY MEMBER"/>
    <property type="match status" value="1"/>
</dbReference>
<dbReference type="InterPro" id="IPR006084">
    <property type="entry name" value="XPG/Rad2"/>
</dbReference>
<evidence type="ECO:0000256" key="1">
    <source>
        <dbReference type="ARBA" id="ARBA00001946"/>
    </source>
</evidence>
<dbReference type="SMART" id="SM00485">
    <property type="entry name" value="XPGN"/>
    <property type="match status" value="1"/>
</dbReference>
<name>A0A6C0B040_9ZZZZ</name>
<evidence type="ECO:0000256" key="8">
    <source>
        <dbReference type="SAM" id="Coils"/>
    </source>
</evidence>
<accession>A0A6C0B040</accession>
<keyword evidence="3" id="KW-0479">Metal-binding</keyword>
<dbReference type="SMART" id="SM00484">
    <property type="entry name" value="XPGI"/>
    <property type="match status" value="1"/>
</dbReference>
<keyword evidence="8" id="KW-0175">Coiled coil</keyword>
<dbReference type="Pfam" id="PF00867">
    <property type="entry name" value="XPG_I"/>
    <property type="match status" value="1"/>
</dbReference>
<evidence type="ECO:0000256" key="6">
    <source>
        <dbReference type="ARBA" id="ARBA00022842"/>
    </source>
</evidence>
<dbReference type="SMART" id="SM00279">
    <property type="entry name" value="HhH2"/>
    <property type="match status" value="1"/>
</dbReference>
<evidence type="ECO:0000313" key="11">
    <source>
        <dbReference type="EMBL" id="QHS85131.1"/>
    </source>
</evidence>
<dbReference type="InterPro" id="IPR029060">
    <property type="entry name" value="PIN-like_dom_sf"/>
</dbReference>
<feature type="domain" description="XPG-I" evidence="9">
    <location>
        <begin position="162"/>
        <end position="228"/>
    </location>
</feature>
<dbReference type="GO" id="GO:0017108">
    <property type="term" value="F:5'-flap endonuclease activity"/>
    <property type="evidence" value="ECO:0007669"/>
    <property type="project" value="TreeGrafter"/>
</dbReference>
<evidence type="ECO:0000256" key="4">
    <source>
        <dbReference type="ARBA" id="ARBA00022759"/>
    </source>
</evidence>
<evidence type="ECO:0008006" key="12">
    <source>
        <dbReference type="Google" id="ProtNLM"/>
    </source>
</evidence>
<dbReference type="PRINTS" id="PR00853">
    <property type="entry name" value="XPGRADSUPER"/>
</dbReference>
<dbReference type="Gene3D" id="1.10.150.20">
    <property type="entry name" value="5' to 3' exonuclease, C-terminal subdomain"/>
    <property type="match status" value="1"/>
</dbReference>
<sequence>MGIKGIKSLIKKHVPDAIKELKLNEISGKTVCIDSSILLYKYSFVYNADNFHILGFLHKIIELQDHNIKMIFVFDGKPPEAKREILNKRKEQNIKLKEQIETLKESVKSVTIFEEAFIDSDNETEESEIKKAKEIHKKINALEKNVKKVTRQHSLDVMELLKSLGIPFLISETEAEKGCVFLQKNGYSDYILTEDTDCLTFGGTNVIFNKKNDYFVCYLDKVLEGLELTHEAFVDLCILCGCDYTCTIPKVGPVTALNAIKKYNSIEKYIENTKVSLPEAFNYQIARELFKVDKENELTENVKNKENLTKVLIRWNLNSFISKFHFYEIQEF</sequence>
<keyword evidence="7" id="KW-0496">Mitochondrion</keyword>
<dbReference type="SUPFAM" id="SSF88723">
    <property type="entry name" value="PIN domain-like"/>
    <property type="match status" value="1"/>
</dbReference>
<proteinExistence type="predicted"/>
<evidence type="ECO:0000256" key="5">
    <source>
        <dbReference type="ARBA" id="ARBA00022801"/>
    </source>
</evidence>
<keyword evidence="4" id="KW-0255">Endonuclease</keyword>
<evidence type="ECO:0000259" key="10">
    <source>
        <dbReference type="SMART" id="SM00485"/>
    </source>
</evidence>
<keyword evidence="2" id="KW-0540">Nuclease</keyword>
<dbReference type="PANTHER" id="PTHR11081:SF9">
    <property type="entry name" value="FLAP ENDONUCLEASE 1"/>
    <property type="match status" value="1"/>
</dbReference>
<dbReference type="GO" id="GO:0003677">
    <property type="term" value="F:DNA binding"/>
    <property type="evidence" value="ECO:0007669"/>
    <property type="project" value="InterPro"/>
</dbReference>
<dbReference type="GO" id="GO:0046872">
    <property type="term" value="F:metal ion binding"/>
    <property type="evidence" value="ECO:0007669"/>
    <property type="project" value="UniProtKB-KW"/>
</dbReference>
<reference evidence="11" key="1">
    <citation type="journal article" date="2020" name="Nature">
        <title>Giant virus diversity and host interactions through global metagenomics.</title>
        <authorList>
            <person name="Schulz F."/>
            <person name="Roux S."/>
            <person name="Paez-Espino D."/>
            <person name="Jungbluth S."/>
            <person name="Walsh D.A."/>
            <person name="Denef V.J."/>
            <person name="McMahon K.D."/>
            <person name="Konstantinidis K.T."/>
            <person name="Eloe-Fadrosh E.A."/>
            <person name="Kyrpides N.C."/>
            <person name="Woyke T."/>
        </authorList>
    </citation>
    <scope>NUCLEOTIDE SEQUENCE</scope>
    <source>
        <strain evidence="11">GVMAG-M-3300009182-67</strain>
    </source>
</reference>
<feature type="coiled-coil region" evidence="8">
    <location>
        <begin position="86"/>
        <end position="152"/>
    </location>
</feature>
<evidence type="ECO:0000256" key="3">
    <source>
        <dbReference type="ARBA" id="ARBA00022723"/>
    </source>
</evidence>
<dbReference type="InterPro" id="IPR006085">
    <property type="entry name" value="XPG_DNA_repair_N"/>
</dbReference>
<comment type="cofactor">
    <cofactor evidence="1">
        <name>Mg(2+)</name>
        <dbReference type="ChEBI" id="CHEBI:18420"/>
    </cofactor>
</comment>
<dbReference type="EMBL" id="MN739040">
    <property type="protein sequence ID" value="QHS85131.1"/>
    <property type="molecule type" value="Genomic_DNA"/>
</dbReference>
<dbReference type="AlphaFoldDB" id="A0A6C0B040"/>
<evidence type="ECO:0000256" key="2">
    <source>
        <dbReference type="ARBA" id="ARBA00022722"/>
    </source>
</evidence>
<feature type="domain" description="XPG N-terminal" evidence="10">
    <location>
        <begin position="1"/>
        <end position="96"/>
    </location>
</feature>
<dbReference type="Gene3D" id="3.40.50.1010">
    <property type="entry name" value="5'-nuclease"/>
    <property type="match status" value="1"/>
</dbReference>
<evidence type="ECO:0000256" key="7">
    <source>
        <dbReference type="ARBA" id="ARBA00023128"/>
    </source>
</evidence>
<dbReference type="InterPro" id="IPR006086">
    <property type="entry name" value="XPG-I_dom"/>
</dbReference>
<dbReference type="InterPro" id="IPR008918">
    <property type="entry name" value="HhH2"/>
</dbReference>
<protein>
    <recommendedName>
        <fullName evidence="12">XPG N-terminal domain-containing protein</fullName>
    </recommendedName>
</protein>
<dbReference type="GO" id="GO:0008409">
    <property type="term" value="F:5'-3' exonuclease activity"/>
    <property type="evidence" value="ECO:0007669"/>
    <property type="project" value="TreeGrafter"/>
</dbReference>
<dbReference type="FunFam" id="1.10.150.20:FF:000009">
    <property type="entry name" value="Flap endonuclease 1"/>
    <property type="match status" value="1"/>
</dbReference>
<keyword evidence="5" id="KW-0378">Hydrolase</keyword>